<evidence type="ECO:0000256" key="2">
    <source>
        <dbReference type="ARBA" id="ARBA00022614"/>
    </source>
</evidence>
<evidence type="ECO:0000256" key="6">
    <source>
        <dbReference type="ARBA" id="ARBA00022989"/>
    </source>
</evidence>
<proteinExistence type="predicted"/>
<keyword evidence="7" id="KW-0472">Membrane</keyword>
<keyword evidence="5" id="KW-0677">Repeat</keyword>
<evidence type="ECO:0000256" key="1">
    <source>
        <dbReference type="ARBA" id="ARBA00004479"/>
    </source>
</evidence>
<gene>
    <name evidence="12" type="ORF">SLEP1_g54712</name>
</gene>
<keyword evidence="9" id="KW-0325">Glycoprotein</keyword>
<evidence type="ECO:0000256" key="10">
    <source>
        <dbReference type="SAM" id="SignalP"/>
    </source>
</evidence>
<dbReference type="Proteomes" id="UP001054252">
    <property type="component" value="Unassembled WGS sequence"/>
</dbReference>
<organism evidence="12 13">
    <name type="scientific">Rubroshorea leprosula</name>
    <dbReference type="NCBI Taxonomy" id="152421"/>
    <lineage>
        <taxon>Eukaryota</taxon>
        <taxon>Viridiplantae</taxon>
        <taxon>Streptophyta</taxon>
        <taxon>Embryophyta</taxon>
        <taxon>Tracheophyta</taxon>
        <taxon>Spermatophyta</taxon>
        <taxon>Magnoliopsida</taxon>
        <taxon>eudicotyledons</taxon>
        <taxon>Gunneridae</taxon>
        <taxon>Pentapetalae</taxon>
        <taxon>rosids</taxon>
        <taxon>malvids</taxon>
        <taxon>Malvales</taxon>
        <taxon>Dipterocarpaceae</taxon>
        <taxon>Rubroshorea</taxon>
    </lineage>
</organism>
<name>A0AAV5MDS7_9ROSI</name>
<keyword evidence="2" id="KW-0433">Leucine-rich repeat</keyword>
<dbReference type="Pfam" id="PF08263">
    <property type="entry name" value="LRRNT_2"/>
    <property type="match status" value="1"/>
</dbReference>
<dbReference type="InterPro" id="IPR046956">
    <property type="entry name" value="RLP23-like"/>
</dbReference>
<keyword evidence="13" id="KW-1185">Reference proteome</keyword>
<keyword evidence="6" id="KW-1133">Transmembrane helix</keyword>
<reference evidence="12 13" key="1">
    <citation type="journal article" date="2021" name="Commun. Biol.">
        <title>The genome of Shorea leprosula (Dipterocarpaceae) highlights the ecological relevance of drought in aseasonal tropical rainforests.</title>
        <authorList>
            <person name="Ng K.K.S."/>
            <person name="Kobayashi M.J."/>
            <person name="Fawcett J.A."/>
            <person name="Hatakeyama M."/>
            <person name="Paape T."/>
            <person name="Ng C.H."/>
            <person name="Ang C.C."/>
            <person name="Tnah L.H."/>
            <person name="Lee C.T."/>
            <person name="Nishiyama T."/>
            <person name="Sese J."/>
            <person name="O'Brien M.J."/>
            <person name="Copetti D."/>
            <person name="Mohd Noor M.I."/>
            <person name="Ong R.C."/>
            <person name="Putra M."/>
            <person name="Sireger I.Z."/>
            <person name="Indrioko S."/>
            <person name="Kosugi Y."/>
            <person name="Izuno A."/>
            <person name="Isagi Y."/>
            <person name="Lee S.L."/>
            <person name="Shimizu K.K."/>
        </authorList>
    </citation>
    <scope>NUCLEOTIDE SEQUENCE [LARGE SCALE GENOMIC DNA]</scope>
    <source>
        <strain evidence="12">214</strain>
    </source>
</reference>
<comment type="subcellular location">
    <subcellularLocation>
        <location evidence="1">Membrane</location>
        <topology evidence="1">Single-pass type I membrane protein</topology>
    </subcellularLocation>
</comment>
<dbReference type="AlphaFoldDB" id="A0AAV5MDS7"/>
<dbReference type="PANTHER" id="PTHR48061:SF46">
    <property type="entry name" value="LEUCINE-RICH REPEAT-CONTAINING N-TERMINAL PLANT-TYPE DOMAIN-CONTAINING PROTEIN"/>
    <property type="match status" value="1"/>
</dbReference>
<protein>
    <recommendedName>
        <fullName evidence="11">Leucine-rich repeat-containing N-terminal plant-type domain-containing protein</fullName>
    </recommendedName>
</protein>
<keyword evidence="4 10" id="KW-0732">Signal</keyword>
<evidence type="ECO:0000256" key="8">
    <source>
        <dbReference type="ARBA" id="ARBA00023170"/>
    </source>
</evidence>
<evidence type="ECO:0000256" key="5">
    <source>
        <dbReference type="ARBA" id="ARBA00022737"/>
    </source>
</evidence>
<keyword evidence="8" id="KW-0675">Receptor</keyword>
<keyword evidence="3" id="KW-0812">Transmembrane</keyword>
<evidence type="ECO:0000256" key="4">
    <source>
        <dbReference type="ARBA" id="ARBA00022729"/>
    </source>
</evidence>
<evidence type="ECO:0000313" key="12">
    <source>
        <dbReference type="EMBL" id="GKV47854.1"/>
    </source>
</evidence>
<evidence type="ECO:0000256" key="9">
    <source>
        <dbReference type="ARBA" id="ARBA00023180"/>
    </source>
</evidence>
<dbReference type="InterPro" id="IPR032675">
    <property type="entry name" value="LRR_dom_sf"/>
</dbReference>
<dbReference type="PANTHER" id="PTHR48061">
    <property type="entry name" value="LEUCINE-RICH REPEAT RECEPTOR PROTEIN KINASE EMS1-LIKE-RELATED"/>
    <property type="match status" value="1"/>
</dbReference>
<evidence type="ECO:0000256" key="7">
    <source>
        <dbReference type="ARBA" id="ARBA00023136"/>
    </source>
</evidence>
<dbReference type="SUPFAM" id="SSF52058">
    <property type="entry name" value="L domain-like"/>
    <property type="match status" value="1"/>
</dbReference>
<feature type="chain" id="PRO_5043797879" description="Leucine-rich repeat-containing N-terminal plant-type domain-containing protein" evidence="10">
    <location>
        <begin position="21"/>
        <end position="149"/>
    </location>
</feature>
<dbReference type="Gene3D" id="3.80.10.10">
    <property type="entry name" value="Ribonuclease Inhibitor"/>
    <property type="match status" value="1"/>
</dbReference>
<dbReference type="GO" id="GO:0016020">
    <property type="term" value="C:membrane"/>
    <property type="evidence" value="ECO:0007669"/>
    <property type="project" value="UniProtKB-SubCell"/>
</dbReference>
<evidence type="ECO:0000313" key="13">
    <source>
        <dbReference type="Proteomes" id="UP001054252"/>
    </source>
</evidence>
<evidence type="ECO:0000256" key="3">
    <source>
        <dbReference type="ARBA" id="ARBA00022692"/>
    </source>
</evidence>
<dbReference type="InterPro" id="IPR013210">
    <property type="entry name" value="LRR_N_plant-typ"/>
</dbReference>
<accession>A0AAV5MDS7</accession>
<dbReference type="EMBL" id="BPVZ01000238">
    <property type="protein sequence ID" value="GKV47854.1"/>
    <property type="molecule type" value="Genomic_DNA"/>
</dbReference>
<feature type="signal peptide" evidence="10">
    <location>
        <begin position="1"/>
        <end position="20"/>
    </location>
</feature>
<sequence length="149" mass="16663">MLSRPLCLIFLFLCLKTTFASSLHASSFSTTHLCSHEEAAALLQFKTSFSINYTVCYTEANYSKIESWKEGIDCCSWDGISCDHVTGHVIALDLSYDCLSGTFPSNSTLFLLKNLESLNLASNDFRLSKIPPEISKFTRLNFLAPFQLP</sequence>
<evidence type="ECO:0000259" key="11">
    <source>
        <dbReference type="Pfam" id="PF08263"/>
    </source>
</evidence>
<comment type="caution">
    <text evidence="12">The sequence shown here is derived from an EMBL/GenBank/DDBJ whole genome shotgun (WGS) entry which is preliminary data.</text>
</comment>
<feature type="domain" description="Leucine-rich repeat-containing N-terminal plant-type" evidence="11">
    <location>
        <begin position="36"/>
        <end position="83"/>
    </location>
</feature>